<evidence type="ECO:0000313" key="1">
    <source>
        <dbReference type="EMBL" id="GAA3700517.1"/>
    </source>
</evidence>
<accession>A0ABP7D3T5</accession>
<keyword evidence="2" id="KW-1185">Reference proteome</keyword>
<evidence type="ECO:0000313" key="2">
    <source>
        <dbReference type="Proteomes" id="UP001500523"/>
    </source>
</evidence>
<proteinExistence type="predicted"/>
<reference evidence="2" key="1">
    <citation type="journal article" date="2019" name="Int. J. Syst. Evol. Microbiol.">
        <title>The Global Catalogue of Microorganisms (GCM) 10K type strain sequencing project: providing services to taxonomists for standard genome sequencing and annotation.</title>
        <authorList>
            <consortium name="The Broad Institute Genomics Platform"/>
            <consortium name="The Broad Institute Genome Sequencing Center for Infectious Disease"/>
            <person name="Wu L."/>
            <person name="Ma J."/>
        </authorList>
    </citation>
    <scope>NUCLEOTIDE SEQUENCE [LARGE SCALE GENOMIC DNA]</scope>
    <source>
        <strain evidence="2">JCM 17498</strain>
    </source>
</reference>
<dbReference type="EMBL" id="BAABBF010000002">
    <property type="protein sequence ID" value="GAA3700517.1"/>
    <property type="molecule type" value="Genomic_DNA"/>
</dbReference>
<name>A0ABP7D3T5_9SPHN</name>
<gene>
    <name evidence="1" type="ORF">GCM10022268_08170</name>
</gene>
<protein>
    <submittedName>
        <fullName evidence="1">Uncharacterized protein</fullName>
    </submittedName>
</protein>
<comment type="caution">
    <text evidence="1">The sequence shown here is derived from an EMBL/GenBank/DDBJ whole genome shotgun (WGS) entry which is preliminary data.</text>
</comment>
<organism evidence="1 2">
    <name type="scientific">Sphingomonas cynarae</name>
    <dbReference type="NCBI Taxonomy" id="930197"/>
    <lineage>
        <taxon>Bacteria</taxon>
        <taxon>Pseudomonadati</taxon>
        <taxon>Pseudomonadota</taxon>
        <taxon>Alphaproteobacteria</taxon>
        <taxon>Sphingomonadales</taxon>
        <taxon>Sphingomonadaceae</taxon>
        <taxon>Sphingomonas</taxon>
    </lineage>
</organism>
<dbReference type="Proteomes" id="UP001500523">
    <property type="component" value="Unassembled WGS sequence"/>
</dbReference>
<sequence length="84" mass="9015">MCGGGSACRAAAFPCRMMERRAADAGGTSSASPRELPSKRFLLMFVMIYRDLPNWAPASAGKQKGEAAAWKVTLESHEGRILQG</sequence>